<comment type="caution">
    <text evidence="7">The sequence shown here is derived from an EMBL/GenBank/DDBJ whole genome shotgun (WGS) entry which is preliminary data.</text>
</comment>
<dbReference type="Proteomes" id="UP001596016">
    <property type="component" value="Unassembled WGS sequence"/>
</dbReference>
<dbReference type="CDD" id="cd07377">
    <property type="entry name" value="WHTH_GntR"/>
    <property type="match status" value="1"/>
</dbReference>
<proteinExistence type="predicted"/>
<evidence type="ECO:0000256" key="1">
    <source>
        <dbReference type="ARBA" id="ARBA00023015"/>
    </source>
</evidence>
<dbReference type="InterPro" id="IPR000524">
    <property type="entry name" value="Tscrpt_reg_HTH_GntR"/>
</dbReference>
<dbReference type="InterPro" id="IPR011663">
    <property type="entry name" value="UTRA"/>
</dbReference>
<dbReference type="Pfam" id="PF07702">
    <property type="entry name" value="UTRA"/>
    <property type="match status" value="1"/>
</dbReference>
<evidence type="ECO:0000259" key="5">
    <source>
        <dbReference type="PROSITE" id="PS50949"/>
    </source>
</evidence>
<dbReference type="InterPro" id="IPR036388">
    <property type="entry name" value="WH-like_DNA-bd_sf"/>
</dbReference>
<dbReference type="InterPro" id="IPR028978">
    <property type="entry name" value="Chorismate_lyase_/UTRA_dom_sf"/>
</dbReference>
<dbReference type="PANTHER" id="PTHR44846:SF16">
    <property type="entry name" value="TRANSCRIPTIONAL REGULATOR PHNF-RELATED"/>
    <property type="match status" value="1"/>
</dbReference>
<dbReference type="PROSITE" id="PS51063">
    <property type="entry name" value="HTH_CRP_2"/>
    <property type="match status" value="1"/>
</dbReference>
<dbReference type="PANTHER" id="PTHR44846">
    <property type="entry name" value="MANNOSYL-D-GLYCERATE TRANSPORT/METABOLISM SYSTEM REPRESSOR MNGR-RELATED"/>
    <property type="match status" value="1"/>
</dbReference>
<dbReference type="EMBL" id="JBHSLL010000039">
    <property type="protein sequence ID" value="MFC5386615.1"/>
    <property type="molecule type" value="Genomic_DNA"/>
</dbReference>
<dbReference type="SUPFAM" id="SSF64288">
    <property type="entry name" value="Chorismate lyase-like"/>
    <property type="match status" value="1"/>
</dbReference>
<dbReference type="RefSeq" id="WP_378229997.1">
    <property type="nucleotide sequence ID" value="NZ_JBHSLL010000039.1"/>
</dbReference>
<organism evidence="7 8">
    <name type="scientific">Aquamicrobium segne</name>
    <dbReference type="NCBI Taxonomy" id="469547"/>
    <lineage>
        <taxon>Bacteria</taxon>
        <taxon>Pseudomonadati</taxon>
        <taxon>Pseudomonadota</taxon>
        <taxon>Alphaproteobacteria</taxon>
        <taxon>Hyphomicrobiales</taxon>
        <taxon>Phyllobacteriaceae</taxon>
        <taxon>Aquamicrobium</taxon>
    </lineage>
</organism>
<evidence type="ECO:0000259" key="6">
    <source>
        <dbReference type="PROSITE" id="PS51063"/>
    </source>
</evidence>
<dbReference type="InterPro" id="IPR010248">
    <property type="entry name" value="His_ut_repres"/>
</dbReference>
<dbReference type="InterPro" id="IPR012318">
    <property type="entry name" value="HTH_CRP"/>
</dbReference>
<feature type="domain" description="HTH gntR-type" evidence="5">
    <location>
        <begin position="1"/>
        <end position="64"/>
    </location>
</feature>
<sequence length="228" mass="25295">MILSEIEGRIMSGEWPPGFRLPFEVDLAQHYGCSRMTVNKVMTQLAKAGLIERHRKAGSFVTRPRAQSAVLELHDIETEVKSLGQPYGYRLVSEKKRPSNTEDRRLLELTQATPMIELLALHHAGGKSFCVEERRINAGVVPEAIEADFTVEPPGGWLIAQVPWSAAENRIQAMSATAEIARLLNQPKGSACLVVERRTWSHAGPVTFVRLTYPGDSHMLVARFAPAT</sequence>
<dbReference type="InterPro" id="IPR036390">
    <property type="entry name" value="WH_DNA-bd_sf"/>
</dbReference>
<evidence type="ECO:0000313" key="8">
    <source>
        <dbReference type="Proteomes" id="UP001596016"/>
    </source>
</evidence>
<dbReference type="SMART" id="SM00866">
    <property type="entry name" value="UTRA"/>
    <property type="match status" value="1"/>
</dbReference>
<dbReference type="Gene3D" id="3.40.1410.10">
    <property type="entry name" value="Chorismate lyase-like"/>
    <property type="match status" value="1"/>
</dbReference>
<keyword evidence="1" id="KW-0805">Transcription regulation</keyword>
<evidence type="ECO:0000256" key="4">
    <source>
        <dbReference type="NCBIfam" id="TIGR02018"/>
    </source>
</evidence>
<reference evidence="8" key="1">
    <citation type="journal article" date="2019" name="Int. J. Syst. Evol. Microbiol.">
        <title>The Global Catalogue of Microorganisms (GCM) 10K type strain sequencing project: providing services to taxonomists for standard genome sequencing and annotation.</title>
        <authorList>
            <consortium name="The Broad Institute Genomics Platform"/>
            <consortium name="The Broad Institute Genome Sequencing Center for Infectious Disease"/>
            <person name="Wu L."/>
            <person name="Ma J."/>
        </authorList>
    </citation>
    <scope>NUCLEOTIDE SEQUENCE [LARGE SCALE GENOMIC DNA]</scope>
    <source>
        <strain evidence="8">CGMCC 4.1415</strain>
    </source>
</reference>
<dbReference type="SMART" id="SM00345">
    <property type="entry name" value="HTH_GNTR"/>
    <property type="match status" value="1"/>
</dbReference>
<accession>A0ABW0GY75</accession>
<dbReference type="PROSITE" id="PS50949">
    <property type="entry name" value="HTH_GNTR"/>
    <property type="match status" value="1"/>
</dbReference>
<dbReference type="NCBIfam" id="TIGR02018">
    <property type="entry name" value="his_ut_repres"/>
    <property type="match status" value="1"/>
</dbReference>
<evidence type="ECO:0000313" key="7">
    <source>
        <dbReference type="EMBL" id="MFC5386615.1"/>
    </source>
</evidence>
<keyword evidence="3" id="KW-0804">Transcription</keyword>
<keyword evidence="2" id="KW-0238">DNA-binding</keyword>
<gene>
    <name evidence="7" type="primary">hutC</name>
    <name evidence="7" type="ORF">ACFPLB_11655</name>
</gene>
<protein>
    <recommendedName>
        <fullName evidence="4">Histidine utilization repressor</fullName>
    </recommendedName>
</protein>
<dbReference type="Pfam" id="PF00392">
    <property type="entry name" value="GntR"/>
    <property type="match status" value="1"/>
</dbReference>
<evidence type="ECO:0000256" key="2">
    <source>
        <dbReference type="ARBA" id="ARBA00023125"/>
    </source>
</evidence>
<evidence type="ECO:0000256" key="3">
    <source>
        <dbReference type="ARBA" id="ARBA00023163"/>
    </source>
</evidence>
<dbReference type="PRINTS" id="PR00035">
    <property type="entry name" value="HTHGNTR"/>
</dbReference>
<dbReference type="Gene3D" id="1.10.10.10">
    <property type="entry name" value="Winged helix-like DNA-binding domain superfamily/Winged helix DNA-binding domain"/>
    <property type="match status" value="1"/>
</dbReference>
<dbReference type="SUPFAM" id="SSF46785">
    <property type="entry name" value="Winged helix' DNA-binding domain"/>
    <property type="match status" value="1"/>
</dbReference>
<dbReference type="InterPro" id="IPR050679">
    <property type="entry name" value="Bact_HTH_transcr_reg"/>
</dbReference>
<name>A0ABW0GY75_9HYPH</name>
<keyword evidence="8" id="KW-1185">Reference proteome</keyword>
<feature type="domain" description="HTH crp-type" evidence="6">
    <location>
        <begin position="1"/>
        <end position="65"/>
    </location>
</feature>